<evidence type="ECO:0000313" key="3">
    <source>
        <dbReference type="Proteomes" id="UP000000771"/>
    </source>
</evidence>
<dbReference type="CDD" id="cd13426">
    <property type="entry name" value="Peptidase_G1"/>
    <property type="match status" value="1"/>
</dbReference>
<protein>
    <submittedName>
        <fullName evidence="2">Ig family protein</fullName>
    </submittedName>
</protein>
<sequence>MGGRTLAWGARPLLRTLLLVVLAAAFASAFITLRPGSSSSDALAPGRSALASATISPGYDLVAADGGVFSFGDAGFYGNTYTLGLTGLGGSRPLAAPIVAMAPTPDGKGYWLVAADGGVFSFGDAGFYGNTYTLGLTGLSGSRPLAAPIVAMAPTPDGNGYWLVAADGGVFSFGDAGFYGNTYTLGLTGLGGSRPLAAPIVAMAPTPDGKGYWLVAADGGVFSFGDAGFYGNTYTLGLTGLSGSRPLAAPVVGIVPDLAPPPPLAIDAQSASQALSQLAVASAVSATLSPTGGVPGYRWSASGLPAGLSLTSAGELVGVPLAAGSGTATFSVTDSAGETATLSQAWTVAIGSQTSQQVSQNWSGYALEGAARGSVTSVSTRFVVPTPQTTSTTCESSVPCDTSVWIGVDGATNSYLLQAGVAVGNQAFAGEGFCGSGAAAECAWWEEITPSNEQPAVPISPSALSVSPGDTMEVTITEVGADQWTITIADLTTAQQVTIGAATPISYGGPANSAEWIAEAPTVATSTGTCELPAEPSVTSFLDPLAVATPGTTFTLAPLAFSDSTASSINPVCQFPTASSIATQGDITSPLGSSSGGTTFSVQTSTTP</sequence>
<evidence type="ECO:0000313" key="2">
    <source>
        <dbReference type="EMBL" id="ACU54889.1"/>
    </source>
</evidence>
<evidence type="ECO:0000256" key="1">
    <source>
        <dbReference type="SAM" id="MobiDB-lite"/>
    </source>
</evidence>
<feature type="compositionally biased region" description="Low complexity" evidence="1">
    <location>
        <begin position="588"/>
        <end position="608"/>
    </location>
</feature>
<dbReference type="EMBL" id="CP001631">
    <property type="protein sequence ID" value="ACU54889.1"/>
    <property type="molecule type" value="Genomic_DNA"/>
</dbReference>
<reference evidence="2 3" key="1">
    <citation type="journal article" date="2009" name="Stand. Genomic Sci.">
        <title>Complete genome sequence of Acidimicrobium ferrooxidans type strain (ICP).</title>
        <authorList>
            <person name="Clum A."/>
            <person name="Nolan M."/>
            <person name="Lang E."/>
            <person name="Glavina Del Rio T."/>
            <person name="Tice H."/>
            <person name="Copeland A."/>
            <person name="Cheng J.F."/>
            <person name="Lucas S."/>
            <person name="Chen F."/>
            <person name="Bruce D."/>
            <person name="Goodwin L."/>
            <person name="Pitluck S."/>
            <person name="Ivanova N."/>
            <person name="Mavrommatis K."/>
            <person name="Mikhailova N."/>
            <person name="Pati A."/>
            <person name="Chen A."/>
            <person name="Palaniappan K."/>
            <person name="Goker M."/>
            <person name="Spring S."/>
            <person name="Land M."/>
            <person name="Hauser L."/>
            <person name="Chang Y.J."/>
            <person name="Jeffries C.C."/>
            <person name="Chain P."/>
            <person name="Bristow J."/>
            <person name="Eisen J.A."/>
            <person name="Markowitz V."/>
            <person name="Hugenholtz P."/>
            <person name="Kyrpides N.C."/>
            <person name="Klenk H.P."/>
            <person name="Lapidus A."/>
        </authorList>
    </citation>
    <scope>NUCLEOTIDE SEQUENCE [LARGE SCALE GENOMIC DNA]</scope>
    <source>
        <strain evidence="3">DSM 10331 / JCM 15462 / NBRC 103882 / ICP</strain>
    </source>
</reference>
<dbReference type="PANTHER" id="PTHR37536:SF1">
    <property type="entry name" value="ASPERGILLOPEPSIN, PUTAITVE (AFU_ORTHOLOGUE AFUA_7G01200)"/>
    <property type="match status" value="1"/>
</dbReference>
<dbReference type="InterPro" id="IPR038656">
    <property type="entry name" value="Peptidase_G1_sf"/>
</dbReference>
<dbReference type="KEGG" id="afo:Afer_1986"/>
<gene>
    <name evidence="2" type="ordered locus">Afer_1986</name>
</gene>
<dbReference type="InterPro" id="IPR000250">
    <property type="entry name" value="Peptidase_G1"/>
</dbReference>
<dbReference type="Pfam" id="PF01828">
    <property type="entry name" value="Peptidase_A4"/>
    <property type="match status" value="1"/>
</dbReference>
<dbReference type="SUPFAM" id="SSF101898">
    <property type="entry name" value="NHL repeat"/>
    <property type="match status" value="1"/>
</dbReference>
<dbReference type="Gene3D" id="2.60.120.700">
    <property type="entry name" value="Peptidase G1"/>
    <property type="match status" value="1"/>
</dbReference>
<dbReference type="InterPro" id="IPR013783">
    <property type="entry name" value="Ig-like_fold"/>
</dbReference>
<dbReference type="PANTHER" id="PTHR37536">
    <property type="entry name" value="PUTATIVE (AFU_ORTHOLOGUE AFUA_3G02970)-RELATED"/>
    <property type="match status" value="1"/>
</dbReference>
<dbReference type="GO" id="GO:0005975">
    <property type="term" value="P:carbohydrate metabolic process"/>
    <property type="evidence" value="ECO:0007669"/>
    <property type="project" value="UniProtKB-ARBA"/>
</dbReference>
<name>C7M2A0_ACIFD</name>
<dbReference type="STRING" id="525909.Afer_1986"/>
<dbReference type="HOGENOM" id="CLU_448807_0_0_11"/>
<dbReference type="SUPFAM" id="SSF49899">
    <property type="entry name" value="Concanavalin A-like lectins/glucanases"/>
    <property type="match status" value="1"/>
</dbReference>
<dbReference type="eggNOG" id="COG4733">
    <property type="taxonomic scope" value="Bacteria"/>
</dbReference>
<dbReference type="Gene3D" id="2.60.40.10">
    <property type="entry name" value="Immunoglobulins"/>
    <property type="match status" value="1"/>
</dbReference>
<dbReference type="GO" id="GO:0006508">
    <property type="term" value="P:proteolysis"/>
    <property type="evidence" value="ECO:0007669"/>
    <property type="project" value="InterPro"/>
</dbReference>
<dbReference type="AlphaFoldDB" id="C7M2A0"/>
<dbReference type="GO" id="GO:0070007">
    <property type="term" value="F:glutamic-type endopeptidase activity"/>
    <property type="evidence" value="ECO:0007669"/>
    <property type="project" value="InterPro"/>
</dbReference>
<feature type="region of interest" description="Disordered" evidence="1">
    <location>
        <begin position="586"/>
        <end position="608"/>
    </location>
</feature>
<organism evidence="2 3">
    <name type="scientific">Acidimicrobium ferrooxidans (strain DSM 10331 / JCM 15462 / NBRC 103882 / ICP)</name>
    <dbReference type="NCBI Taxonomy" id="525909"/>
    <lineage>
        <taxon>Bacteria</taxon>
        <taxon>Bacillati</taxon>
        <taxon>Actinomycetota</taxon>
        <taxon>Acidimicrobiia</taxon>
        <taxon>Acidimicrobiales</taxon>
        <taxon>Acidimicrobiaceae</taxon>
        <taxon>Acidimicrobium</taxon>
    </lineage>
</organism>
<accession>C7M2A0</accession>
<dbReference type="InterPro" id="IPR013320">
    <property type="entry name" value="ConA-like_dom_sf"/>
</dbReference>
<dbReference type="eggNOG" id="COG2385">
    <property type="taxonomic scope" value="Bacteria"/>
</dbReference>
<proteinExistence type="predicted"/>
<dbReference type="Proteomes" id="UP000000771">
    <property type="component" value="Chromosome"/>
</dbReference>
<keyword evidence="3" id="KW-1185">Reference proteome</keyword>